<dbReference type="InterPro" id="IPR021109">
    <property type="entry name" value="Peptidase_aspartic_dom_sf"/>
</dbReference>
<name>A0A2I4GQ81_JUGRE</name>
<feature type="compositionally biased region" description="Low complexity" evidence="1">
    <location>
        <begin position="249"/>
        <end position="264"/>
    </location>
</feature>
<dbReference type="STRING" id="51240.A0A2I4GQ81"/>
<dbReference type="PANTHER" id="PTHR15503:SF22">
    <property type="entry name" value="TRANSPOSON TY3-I GAG POLYPROTEIN"/>
    <property type="match status" value="1"/>
</dbReference>
<dbReference type="AlphaFoldDB" id="A0A2I4GQ81"/>
<sequence length="585" mass="65872">MADNTRSKQHLDALQKQVDSQQEDMQNVHGRLDHLSERIEQFTDMIRTMMAHQNNNINRELQVGPEGELPPRGMALRGVRWDFPHFNGDNPAGWVFKATQYLEFHQTPPAQRLLMASYNMEGEALVWYQDAAESRQFTSWETFVRALLLRFGPTAYDDPMEALTRLKQTSSVAMYKAQFEALSNRLRGLSDHHKLSCFMSGLKDEIRLPIRMLNPINLGAAFGLAKIQEEYLAFTRSVFRSGPDRPFTQSGNYSQQQGQSSDNSFKPKYTTPNRRISSTSMDDKRRKGLCFHCEEKWNPNHVCKAPKMYVLQGHNEVEEAGGVDCEETEGNVLDMGEPSTPLPILTMETKPEISLSEISGMPSANTMRLLGIIGQKEVEILIDSGSTHSFIDSSIALKTKLRVDTIKGMSVKIANGDMVHSEGYCSNVRTSIQGNQFYPSFYVLSLGGCDIVLGVNWPVTLGPILWDFSKLTMEFTYANTRVCLKGLSPSGLSFEEGSKSLLQSISKGKRLLLQLVGTELEQKSDIIPGEIKSILDQFQQVFDTPKGLAPFRAHDHKIILKEGTPPIQSDHTVTLFIKRQKLKKL</sequence>
<proteinExistence type="predicted"/>
<feature type="region of interest" description="Disordered" evidence="1">
    <location>
        <begin position="1"/>
        <end position="26"/>
    </location>
</feature>
<evidence type="ECO:0000313" key="3">
    <source>
        <dbReference type="RefSeq" id="XP_018846068.2"/>
    </source>
</evidence>
<feature type="compositionally biased region" description="Polar residues" evidence="1">
    <location>
        <begin position="270"/>
        <end position="280"/>
    </location>
</feature>
<dbReference type="Gene3D" id="2.40.70.10">
    <property type="entry name" value="Acid Proteases"/>
    <property type="match status" value="1"/>
</dbReference>
<feature type="region of interest" description="Disordered" evidence="1">
    <location>
        <begin position="245"/>
        <end position="281"/>
    </location>
</feature>
<dbReference type="Pfam" id="PF08284">
    <property type="entry name" value="RVP_2"/>
    <property type="match status" value="1"/>
</dbReference>
<feature type="compositionally biased region" description="Basic and acidic residues" evidence="1">
    <location>
        <begin position="1"/>
        <end position="13"/>
    </location>
</feature>
<dbReference type="GeneID" id="109009876"/>
<dbReference type="CDD" id="cd00303">
    <property type="entry name" value="retropepsin_like"/>
    <property type="match status" value="1"/>
</dbReference>
<dbReference type="Pfam" id="PF03732">
    <property type="entry name" value="Retrotrans_gag"/>
    <property type="match status" value="1"/>
</dbReference>
<reference evidence="3" key="1">
    <citation type="submission" date="2025-08" db="UniProtKB">
        <authorList>
            <consortium name="RefSeq"/>
        </authorList>
    </citation>
    <scope>IDENTIFICATION</scope>
    <source>
        <tissue evidence="3">Leaves</tissue>
    </source>
</reference>
<dbReference type="InterPro" id="IPR001969">
    <property type="entry name" value="Aspartic_peptidase_AS"/>
</dbReference>
<dbReference type="OrthoDB" id="1933597at2759"/>
<keyword evidence="2" id="KW-1185">Reference proteome</keyword>
<dbReference type="KEGG" id="jre:109009876"/>
<accession>A0A2I4GQ81</accession>
<dbReference type="GO" id="GO:0006508">
    <property type="term" value="P:proteolysis"/>
    <property type="evidence" value="ECO:0007669"/>
    <property type="project" value="InterPro"/>
</dbReference>
<dbReference type="Gramene" id="Jr04_05030_p1">
    <property type="protein sequence ID" value="cds.Jr04_05030_p1"/>
    <property type="gene ID" value="Jr04_05030"/>
</dbReference>
<protein>
    <submittedName>
        <fullName evidence="3">Uncharacterized protein LOC109009876</fullName>
    </submittedName>
</protein>
<dbReference type="RefSeq" id="XP_018846068.2">
    <property type="nucleotide sequence ID" value="XM_018990523.2"/>
</dbReference>
<dbReference type="PANTHER" id="PTHR15503">
    <property type="entry name" value="LDOC1 RELATED"/>
    <property type="match status" value="1"/>
</dbReference>
<dbReference type="PROSITE" id="PS00141">
    <property type="entry name" value="ASP_PROTEASE"/>
    <property type="match status" value="1"/>
</dbReference>
<organism evidence="2 3">
    <name type="scientific">Juglans regia</name>
    <name type="common">English walnut</name>
    <dbReference type="NCBI Taxonomy" id="51240"/>
    <lineage>
        <taxon>Eukaryota</taxon>
        <taxon>Viridiplantae</taxon>
        <taxon>Streptophyta</taxon>
        <taxon>Embryophyta</taxon>
        <taxon>Tracheophyta</taxon>
        <taxon>Spermatophyta</taxon>
        <taxon>Magnoliopsida</taxon>
        <taxon>eudicotyledons</taxon>
        <taxon>Gunneridae</taxon>
        <taxon>Pentapetalae</taxon>
        <taxon>rosids</taxon>
        <taxon>fabids</taxon>
        <taxon>Fagales</taxon>
        <taxon>Juglandaceae</taxon>
        <taxon>Juglans</taxon>
    </lineage>
</organism>
<dbReference type="SUPFAM" id="SSF50630">
    <property type="entry name" value="Acid proteases"/>
    <property type="match status" value="1"/>
</dbReference>
<dbReference type="InterPro" id="IPR005162">
    <property type="entry name" value="Retrotrans_gag_dom"/>
</dbReference>
<evidence type="ECO:0000256" key="1">
    <source>
        <dbReference type="SAM" id="MobiDB-lite"/>
    </source>
</evidence>
<gene>
    <name evidence="3" type="primary">LOC109009876</name>
</gene>
<dbReference type="Proteomes" id="UP000235220">
    <property type="component" value="Chromosome 4"/>
</dbReference>
<dbReference type="GO" id="GO:0004190">
    <property type="term" value="F:aspartic-type endopeptidase activity"/>
    <property type="evidence" value="ECO:0007669"/>
    <property type="project" value="InterPro"/>
</dbReference>
<dbReference type="InterPro" id="IPR032567">
    <property type="entry name" value="RTL1-rel"/>
</dbReference>
<evidence type="ECO:0000313" key="2">
    <source>
        <dbReference type="Proteomes" id="UP000235220"/>
    </source>
</evidence>